<keyword evidence="1" id="KW-0880">Kelch repeat</keyword>
<dbReference type="OrthoDB" id="45365at2759"/>
<proteinExistence type="predicted"/>
<dbReference type="PROSITE" id="PS50188">
    <property type="entry name" value="B302_SPRY"/>
    <property type="match status" value="1"/>
</dbReference>
<dbReference type="InterPro" id="IPR001870">
    <property type="entry name" value="B30.2/SPRY"/>
</dbReference>
<dbReference type="GO" id="GO:0016567">
    <property type="term" value="P:protein ubiquitination"/>
    <property type="evidence" value="ECO:0007669"/>
    <property type="project" value="UniProtKB-UniPathway"/>
</dbReference>
<dbReference type="SUPFAM" id="SSF54695">
    <property type="entry name" value="POZ domain"/>
    <property type="match status" value="1"/>
</dbReference>
<gene>
    <name evidence="6" type="ORF">TTAC_LOCUS6562</name>
</gene>
<dbReference type="Pfam" id="PF00622">
    <property type="entry name" value="SPRY"/>
    <property type="match status" value="1"/>
</dbReference>
<dbReference type="FunFam" id="3.30.710.10:FF:000001">
    <property type="entry name" value="Kelch-like family member 20"/>
    <property type="match status" value="1"/>
</dbReference>
<dbReference type="WBParaSite" id="TTAC_0000657701-mRNA-1">
    <property type="protein sequence ID" value="TTAC_0000657701-mRNA-1"/>
    <property type="gene ID" value="TTAC_0000657701"/>
</dbReference>
<dbReference type="SMART" id="SM00875">
    <property type="entry name" value="BACK"/>
    <property type="match status" value="1"/>
</dbReference>
<feature type="region of interest" description="Disordered" evidence="3">
    <location>
        <begin position="403"/>
        <end position="423"/>
    </location>
</feature>
<evidence type="ECO:0000259" key="5">
    <source>
        <dbReference type="PROSITE" id="PS50188"/>
    </source>
</evidence>
<feature type="compositionally biased region" description="Basic and acidic residues" evidence="3">
    <location>
        <begin position="407"/>
        <end position="416"/>
    </location>
</feature>
<dbReference type="InterPro" id="IPR011705">
    <property type="entry name" value="BACK"/>
</dbReference>
<dbReference type="SUPFAM" id="SSF49899">
    <property type="entry name" value="Concanavalin A-like lectins/glucanases"/>
    <property type="match status" value="1"/>
</dbReference>
<dbReference type="Pfam" id="PF00651">
    <property type="entry name" value="BTB"/>
    <property type="match status" value="1"/>
</dbReference>
<dbReference type="EMBL" id="UYWX01020308">
    <property type="protein sequence ID" value="VDM30789.1"/>
    <property type="molecule type" value="Genomic_DNA"/>
</dbReference>
<dbReference type="SMART" id="SM00225">
    <property type="entry name" value="BTB"/>
    <property type="match status" value="1"/>
</dbReference>
<dbReference type="AlphaFoldDB" id="A0A158RE39"/>
<dbReference type="Gene3D" id="2.120.10.80">
    <property type="entry name" value="Kelch-type beta propeller"/>
    <property type="match status" value="1"/>
</dbReference>
<evidence type="ECO:0000256" key="2">
    <source>
        <dbReference type="ARBA" id="ARBA00022737"/>
    </source>
</evidence>
<evidence type="ECO:0000256" key="3">
    <source>
        <dbReference type="SAM" id="MobiDB-lite"/>
    </source>
</evidence>
<protein>
    <submittedName>
        <fullName evidence="8">Kelch-like protein 3</fullName>
    </submittedName>
</protein>
<reference evidence="8" key="1">
    <citation type="submission" date="2016-04" db="UniProtKB">
        <authorList>
            <consortium name="WormBaseParasite"/>
        </authorList>
    </citation>
    <scope>IDENTIFICATION</scope>
</reference>
<feature type="domain" description="B30.2/SPRY" evidence="5">
    <location>
        <begin position="14"/>
        <end position="225"/>
    </location>
</feature>
<feature type="region of interest" description="Disordered" evidence="3">
    <location>
        <begin position="190"/>
        <end position="257"/>
    </location>
</feature>
<feature type="compositionally biased region" description="Low complexity" evidence="3">
    <location>
        <begin position="286"/>
        <end position="298"/>
    </location>
</feature>
<feature type="domain" description="BTB" evidence="4">
    <location>
        <begin position="448"/>
        <end position="515"/>
    </location>
</feature>
<feature type="region of interest" description="Disordered" evidence="3">
    <location>
        <begin position="286"/>
        <end position="383"/>
    </location>
</feature>
<feature type="compositionally biased region" description="Polar residues" evidence="3">
    <location>
        <begin position="222"/>
        <end position="238"/>
    </location>
</feature>
<evidence type="ECO:0000313" key="7">
    <source>
        <dbReference type="Proteomes" id="UP000274429"/>
    </source>
</evidence>
<name>A0A158RE39_HYDTA</name>
<keyword evidence="2" id="KW-0677">Repeat</keyword>
<dbReference type="PROSITE" id="PS50097">
    <property type="entry name" value="BTB"/>
    <property type="match status" value="1"/>
</dbReference>
<dbReference type="InterPro" id="IPR003877">
    <property type="entry name" value="SPRY_dom"/>
</dbReference>
<dbReference type="FunFam" id="1.25.40.420:FF:000001">
    <property type="entry name" value="Kelch-like family member 12"/>
    <property type="match status" value="1"/>
</dbReference>
<dbReference type="InterPro" id="IPR013320">
    <property type="entry name" value="ConA-like_dom_sf"/>
</dbReference>
<dbReference type="PANTHER" id="PTHR24412">
    <property type="entry name" value="KELCH PROTEIN"/>
    <property type="match status" value="1"/>
</dbReference>
<dbReference type="InterPro" id="IPR043136">
    <property type="entry name" value="B30.2/SPRY_sf"/>
</dbReference>
<dbReference type="Gene3D" id="2.60.120.920">
    <property type="match status" value="1"/>
</dbReference>
<evidence type="ECO:0000256" key="1">
    <source>
        <dbReference type="ARBA" id="ARBA00022441"/>
    </source>
</evidence>
<accession>A0A158RE39</accession>
<keyword evidence="7" id="KW-1185">Reference proteome</keyword>
<dbReference type="UniPathway" id="UPA00143"/>
<dbReference type="Gene3D" id="3.30.710.10">
    <property type="entry name" value="Potassium Channel Kv1.1, Chain A"/>
    <property type="match status" value="1"/>
</dbReference>
<sequence length="1004" mass="109736">MQSCDLCKPEKFDKQDRWIIACRCNENLSLAQEWNWAQSEEDRKSFTLFEDNKSVVFHPRSSLGTAVVRGSELLSSGIHYWELKVISPVYGTDVMFGIGLADVCLTAYHSRFVSFLGLDNKTWGLGFRGQLQHNKRLIHPLGASFTRGDLVGCLLDLWHRKLTFFVNRIAITDPIGRPSSGDRARIRRAMHTSRRQTTEVGYISPTSLSSTPPSSSLADPLRSQSQPPSGDASVQSELSRQRSGEGLLHTESTSYMNPRVSTLAAPASPCTISTAGGANHLRSRYRSASSISSTSGQRRSTDFGVGGAESLVGSEDSSTSEFHPLAPRDIGSSGVGGGALRRNEGASVTGPQLSSLVVRTRHASTEVPPSPQPPPSPPPESPVVFRLRQESASNALVATKKTVAVNHDPESDHDLYPGESSRLPFRGEDQMQRVFHSLNEMRRQNLLCDVVLKAGSVEVPAHKNVLAASSPYFHAMFTGDMTESRAPTVTIGNIDGTALSLLVDFIYTAEVLITEETVQCLLPAANLLQLTSVREACCEFLQCQLHPTNCLGIQRFADMHDCSELLQVSRRFTEQHCGEVLEHGEEFLSLTKEQLISLISSDHIRVSEEQVFEAALRWMRHDPAARGTPEVAAEVCGHVRFGLLPRDYLIRLSLSEEFLRANPWCKDFLLEAMGFLLLPWEQRRRNITSERTRPRSIGVPKTLLVLGGQAPKAIRSVESYDFTADTWTRSTAINGNCSVGAISDLPTRRCRCGVAVVGGLIYVIGGFNGALRVRSVDIYDPVRNTWRAGPSLECRRSTLGVAVLDGIIYAVGGFNGTHGFASVEALDPWSGTWKSVAPMSVPRSSVGVGVLGRRLYAVGGYDGSSRRCLSSVECYNPLTNQWSAVADMNHRRSGPAVTDLAARIYAVGGHDGLLVRSSVEYFDPRVGVWCSVVDMHHARRNAGLVSHNGMLYVVGGDDGSTSLDTAETYDPNLNTWTVLSGRLNIPRCYCGVALIDCVAQVANM</sequence>
<evidence type="ECO:0000313" key="6">
    <source>
        <dbReference type="EMBL" id="VDM30789.1"/>
    </source>
</evidence>
<dbReference type="Gene3D" id="1.25.40.420">
    <property type="match status" value="1"/>
</dbReference>
<dbReference type="InterPro" id="IPR011333">
    <property type="entry name" value="SKP1/BTB/POZ_sf"/>
</dbReference>
<evidence type="ECO:0000313" key="8">
    <source>
        <dbReference type="WBParaSite" id="TTAC_0000657701-mRNA-1"/>
    </source>
</evidence>
<dbReference type="Pfam" id="PF07707">
    <property type="entry name" value="BACK"/>
    <property type="match status" value="1"/>
</dbReference>
<reference evidence="6 7" key="2">
    <citation type="submission" date="2018-11" db="EMBL/GenBank/DDBJ databases">
        <authorList>
            <consortium name="Pathogen Informatics"/>
        </authorList>
    </citation>
    <scope>NUCLEOTIDE SEQUENCE [LARGE SCALE GENOMIC DNA]</scope>
</reference>
<dbReference type="Proteomes" id="UP000274429">
    <property type="component" value="Unassembled WGS sequence"/>
</dbReference>
<dbReference type="Pfam" id="PF01344">
    <property type="entry name" value="Kelch_1"/>
    <property type="match status" value="5"/>
</dbReference>
<dbReference type="InterPro" id="IPR015915">
    <property type="entry name" value="Kelch-typ_b-propeller"/>
</dbReference>
<dbReference type="SUPFAM" id="SSF117281">
    <property type="entry name" value="Kelch motif"/>
    <property type="match status" value="1"/>
</dbReference>
<feature type="compositionally biased region" description="Low complexity" evidence="3">
    <location>
        <begin position="204"/>
        <end position="217"/>
    </location>
</feature>
<dbReference type="InterPro" id="IPR000210">
    <property type="entry name" value="BTB/POZ_dom"/>
</dbReference>
<dbReference type="SMART" id="SM00612">
    <property type="entry name" value="Kelch"/>
    <property type="match status" value="6"/>
</dbReference>
<dbReference type="PANTHER" id="PTHR24412:SF466">
    <property type="entry name" value="RING CANAL KELCH PROTEIN"/>
    <property type="match status" value="1"/>
</dbReference>
<feature type="compositionally biased region" description="Pro residues" evidence="3">
    <location>
        <begin position="368"/>
        <end position="381"/>
    </location>
</feature>
<dbReference type="InterPro" id="IPR006652">
    <property type="entry name" value="Kelch_1"/>
</dbReference>
<dbReference type="STRING" id="6205.A0A158RE39"/>
<organism evidence="8">
    <name type="scientific">Hydatigena taeniaeformis</name>
    <name type="common">Feline tapeworm</name>
    <name type="synonym">Taenia taeniaeformis</name>
    <dbReference type="NCBI Taxonomy" id="6205"/>
    <lineage>
        <taxon>Eukaryota</taxon>
        <taxon>Metazoa</taxon>
        <taxon>Spiralia</taxon>
        <taxon>Lophotrochozoa</taxon>
        <taxon>Platyhelminthes</taxon>
        <taxon>Cestoda</taxon>
        <taxon>Eucestoda</taxon>
        <taxon>Cyclophyllidea</taxon>
        <taxon>Taeniidae</taxon>
        <taxon>Hydatigera</taxon>
    </lineage>
</organism>
<evidence type="ECO:0000259" key="4">
    <source>
        <dbReference type="PROSITE" id="PS50097"/>
    </source>
</evidence>